<evidence type="ECO:0000313" key="3">
    <source>
        <dbReference type="Proteomes" id="UP001159405"/>
    </source>
</evidence>
<sequence length="353" mass="40092">LLSSRIEGRNNVDFYDSLDISYSAPLDLSQTGRGRKRYEITKDQLEHLRSLYFSWEAIAGILQVSLSTLQRRRRELGVNTPAYSEISDDELDEIYRSVTGNSGHKLIRYKLITHVCIDGKTRLILYAACRDNNKAETVLSLFQNAVQKWGLPSRVRCDYGMENYHVGACMIQHRGPGRGSIITGSSVHNCRVERTHRDVYSGVLAFYSRIFQQLEDEGNLDVLNDGHIFSLHEMYIPRIQNSLEELVSQMNNRPVSTERNHSPLQMWERGMLENLHSGHTALSEAEIEHLGVDPDGVLSVEVEDYQVEFDPPLVSLSEEQKGELPDPLTNDGNSEKDIYLQCIEVVNGFLCSS</sequence>
<dbReference type="PANTHER" id="PTHR46791:SF4">
    <property type="match status" value="1"/>
</dbReference>
<dbReference type="InterPro" id="IPR012337">
    <property type="entry name" value="RNaseH-like_sf"/>
</dbReference>
<reference evidence="2 3" key="1">
    <citation type="submission" date="2022-05" db="EMBL/GenBank/DDBJ databases">
        <authorList>
            <consortium name="Genoscope - CEA"/>
            <person name="William W."/>
        </authorList>
    </citation>
    <scope>NUCLEOTIDE SEQUENCE [LARGE SCALE GENOMIC DNA]</scope>
</reference>
<proteinExistence type="predicted"/>
<dbReference type="InterPro" id="IPR036397">
    <property type="entry name" value="RNaseH_sf"/>
</dbReference>
<dbReference type="InterPro" id="IPR058913">
    <property type="entry name" value="Integrase_dom_put"/>
</dbReference>
<keyword evidence="3" id="KW-1185">Reference proteome</keyword>
<organism evidence="2 3">
    <name type="scientific">Porites lobata</name>
    <dbReference type="NCBI Taxonomy" id="104759"/>
    <lineage>
        <taxon>Eukaryota</taxon>
        <taxon>Metazoa</taxon>
        <taxon>Cnidaria</taxon>
        <taxon>Anthozoa</taxon>
        <taxon>Hexacorallia</taxon>
        <taxon>Scleractinia</taxon>
        <taxon>Fungiina</taxon>
        <taxon>Poritidae</taxon>
        <taxon>Porites</taxon>
    </lineage>
</organism>
<dbReference type="Proteomes" id="UP001159405">
    <property type="component" value="Unassembled WGS sequence"/>
</dbReference>
<dbReference type="EMBL" id="CALNXK010000085">
    <property type="protein sequence ID" value="CAH3149027.1"/>
    <property type="molecule type" value="Genomic_DNA"/>
</dbReference>
<dbReference type="PANTHER" id="PTHR46791">
    <property type="entry name" value="EXPRESSED PROTEIN"/>
    <property type="match status" value="1"/>
</dbReference>
<protein>
    <recommendedName>
        <fullName evidence="1">Integrase catalytic domain-containing protein</fullName>
    </recommendedName>
</protein>
<dbReference type="Pfam" id="PF24764">
    <property type="entry name" value="rva_4"/>
    <property type="match status" value="1"/>
</dbReference>
<feature type="domain" description="Integrase catalytic" evidence="1">
    <location>
        <begin position="77"/>
        <end position="271"/>
    </location>
</feature>
<dbReference type="PROSITE" id="PS50994">
    <property type="entry name" value="INTEGRASE"/>
    <property type="match status" value="1"/>
</dbReference>
<feature type="non-terminal residue" evidence="2">
    <location>
        <position position="1"/>
    </location>
</feature>
<evidence type="ECO:0000313" key="2">
    <source>
        <dbReference type="EMBL" id="CAH3149027.1"/>
    </source>
</evidence>
<dbReference type="InterPro" id="IPR001584">
    <property type="entry name" value="Integrase_cat-core"/>
</dbReference>
<evidence type="ECO:0000259" key="1">
    <source>
        <dbReference type="PROSITE" id="PS50994"/>
    </source>
</evidence>
<comment type="caution">
    <text evidence="2">The sequence shown here is derived from an EMBL/GenBank/DDBJ whole genome shotgun (WGS) entry which is preliminary data.</text>
</comment>
<dbReference type="SUPFAM" id="SSF53098">
    <property type="entry name" value="Ribonuclease H-like"/>
    <property type="match status" value="1"/>
</dbReference>
<name>A0ABN8PQY2_9CNID</name>
<gene>
    <name evidence="2" type="ORF">PLOB_00046941</name>
</gene>
<accession>A0ABN8PQY2</accession>
<dbReference type="Gene3D" id="3.30.420.10">
    <property type="entry name" value="Ribonuclease H-like superfamily/Ribonuclease H"/>
    <property type="match status" value="1"/>
</dbReference>